<evidence type="ECO:0000313" key="4">
    <source>
        <dbReference type="Proteomes" id="UP000199341"/>
    </source>
</evidence>
<protein>
    <submittedName>
        <fullName evidence="3">RHS repeat-associated core domain-containing protein</fullName>
    </submittedName>
</protein>
<dbReference type="Proteomes" id="UP000199341">
    <property type="component" value="Unassembled WGS sequence"/>
</dbReference>
<keyword evidence="2" id="KW-0732">Signal</keyword>
<dbReference type="RefSeq" id="WP_143031665.1">
    <property type="nucleotide sequence ID" value="NZ_FNIE01000004.1"/>
</dbReference>
<evidence type="ECO:0000256" key="1">
    <source>
        <dbReference type="SAM" id="MobiDB-lite"/>
    </source>
</evidence>
<dbReference type="PANTHER" id="PTHR32305">
    <property type="match status" value="1"/>
</dbReference>
<feature type="region of interest" description="Disordered" evidence="1">
    <location>
        <begin position="1962"/>
        <end position="1989"/>
    </location>
</feature>
<feature type="compositionally biased region" description="Gly residues" evidence="1">
    <location>
        <begin position="263"/>
        <end position="273"/>
    </location>
</feature>
<organism evidence="3 4">
    <name type="scientific">Actinacidiphila guanduensis</name>
    <dbReference type="NCBI Taxonomy" id="310781"/>
    <lineage>
        <taxon>Bacteria</taxon>
        <taxon>Bacillati</taxon>
        <taxon>Actinomycetota</taxon>
        <taxon>Actinomycetes</taxon>
        <taxon>Kitasatosporales</taxon>
        <taxon>Streptomycetaceae</taxon>
        <taxon>Actinacidiphila</taxon>
    </lineage>
</organism>
<dbReference type="InterPro" id="IPR031325">
    <property type="entry name" value="RHS_repeat"/>
</dbReference>
<dbReference type="NCBIfam" id="TIGR03696">
    <property type="entry name" value="Rhs_assc_core"/>
    <property type="match status" value="1"/>
</dbReference>
<evidence type="ECO:0000256" key="2">
    <source>
        <dbReference type="SAM" id="SignalP"/>
    </source>
</evidence>
<gene>
    <name evidence="3" type="ORF">SAMN05216259_104178</name>
</gene>
<sequence length="2234" mass="230993">MSWGGEVRALRRARSRWLVVLLAVMAFCTGGAAYAETASAAAVQQAHTAAPPAPRAPSVRHVTSVVPHIAPARNTKGTPYRATRTHFPAVGTARVPVADSATSSGSSAAAGGTSPKAPGRSAPPATTAVPVTLRAATPKHAAYAGPASADVAMRTRTAATRAGVDVLFTVTPVGAGHGTARVGLDYSSFAQAYGGDYGSRLHLVQLPACALTTPQLAACRTQKPLDSRNDTAGKALSATIALTGAVDATSHASPLVLAAVSGTGEGDGGGPSGTYGATTLKPSGSWSSGGSSGSFTYTYPLTTPPAASSLVPKAELSYDSGSVDGQTSATQAQSSWVGDGWNTPQSYIEQSFTSCSDSPEGTASPVSTPDECYDGPVLTISLNGSSSSLVWDAAKKVWKPQDDNGEVVKHVTGSGLGQGTYNTDYWTVTEQDGTAYTFGRNELPGWSAGKPTTDSVDWMPVYSAHSGDPCYDSAGFTSSVCDMAYRWNLDYVTDVHGDAMAYYYKQNTNYYGEDKGAHNVAYIRDSHLDHIDYGFTDPGAYGTVPDRVQFTTGDRCTTGTCDPLGSSTKANWPDVPYDLVCASGATCTAHAPSFFSTVRLTTIATLQYSTATSALAPVDSWALSQTLPVSGDGNATLWLSSITHTGQDTGGGGPSTAKALPPVQFGMQDLQNRVDTVTDGLPPLYRYRIGTVTTETGSVIGVQYGRTAACSAPVTVTPSANTSSCYPVYWTPQGYSAPILDWFNKYDVEKVTQTDPTGGAPIEATSYHYAHPAWHFDDDEVVKAKYRTYGQFRGFQDVQTRTGDGVNDPQTLDETTYYQGMSDDNDSTDVTLTDSQGGKHEDADQLQGETLESTARLGDGGPVDHSTITSYWISAPTATRDRTGLPDLVATMVQPAETFTRQAVTDGGTTTWQDTETDTTYDTGVTDPDFGLATTVYTHTVPVSPAYDTCTRTTYAPVNTAENLAGLTASTEKDSVACGGFTEGATPSVPAALNSLTAPTDVDRPAQVVSATRTFYDDAALATTWPQPATPAFPQTTAPTTGEVSVQQTASDYTGGAFTWQTTKAAVYDARGRATASYDAAGNKTGTVYTDNSVGVPTATTTTNPLGQSSATTLDPARGLTRTATDANGVVTTVQYDTLGRTTAVWNHSRATTLPADDTYAYTVSNTGDTAVTTEKLNDASGYTASTTIYDALLRTRQTQTATPQGGRLVTDTFYDTRGWKYATYNGWWDPATGPGTTLASAADLKDEVPNQDYFSYDGLGRTVLDQSEKDNQPVSATRTVYNGDRTTTIPPAGGITEATVTDPLGRTAELDEYTAAPTLHPAADPFDGVSYLTGGTRQATVYGFDGHGNQSATTTGGSTWTNTYDLLGQITTKQDPDAGTTHLRYDRAGNISQTTDARGDTVSYSYDALGRKTGSFDSDTDHQVPGVTGNEIAAWVYDNSDGAVPGMSDPVGEVTTQTAYSGGQAYTTQAKGFNVFGESLGETVTVPASAATGALAGTYSFSDTYSTTAGLPAKSTFQAAGGLGAETVSHGYTGALDLPSAIGGLNTYAASTSYDAFSRATQETLGTGTSTAAVTQTYDPHTGKATDQLVTRTVGTPSAVDETHYTYDLSGNITQQSDTRMASPSSAETQCYQFDGLDRLTQAWTATDSCSATPTPGASATVGDNADPSGAYWTQWSLDALGNRMGETDHSTTGGADTTTGYAYDGNGGGQPHTLTSTSGAPTGATSYGYDADGDMTTRTAPGTGTQTLTWNDAQQLTGITGGTKGDSHFVHDADGSVLLEQDPGATTLYLPGEQLTLDTGTGTVSGTRYYQLPGGGTAVRTGSTGGGSASYGYEFADQHGTNGFYLDSTFQHPQWRLLTPYGAPRGTTTGWVDNRGFLDKPTDADTGLTIVGARQYDPATGRFISLDPLFEATSPQELNGYGYAGDNPVTNSDPTGKRLYDPDTGCNGSTAEVEQCIRQQEGGGHSGGSGGGGGGGGGGNSGGGGGGSYPINSNGGVGSTPYGPFAPPAAAPGNGCDYVLIDPCGTHSSHLTSPAAQNGTVPWYLSPYCTGPGCTIANVTDIASSVGVSLVPAARGAAKGPLLSPLYRAASQPPPDSGLMKNMSQEAADRLAASTLQKSQGLSSAGKYVKTGGYGLSLLGGGVSAYGEWNSSHDAFRTAAVGVGDSGVNAGAGLFGGTMGGMLVGGETGAELGVWAGPVGVVAGALIGAGAAYVGDDLLNKGIDTVSHLFHW</sequence>
<dbReference type="InterPro" id="IPR022385">
    <property type="entry name" value="Rhs_assc_core"/>
</dbReference>
<reference evidence="3 4" key="1">
    <citation type="submission" date="2016-10" db="EMBL/GenBank/DDBJ databases">
        <authorList>
            <person name="de Groot N.N."/>
        </authorList>
    </citation>
    <scope>NUCLEOTIDE SEQUENCE [LARGE SCALE GENOMIC DNA]</scope>
    <source>
        <strain evidence="3 4">CGMCC 4.2022</strain>
    </source>
</reference>
<proteinExistence type="predicted"/>
<feature type="region of interest" description="Disordered" evidence="1">
    <location>
        <begin position="1687"/>
        <end position="1723"/>
    </location>
</feature>
<feature type="compositionally biased region" description="Low complexity" evidence="1">
    <location>
        <begin position="274"/>
        <end position="289"/>
    </location>
</feature>
<dbReference type="InterPro" id="IPR006530">
    <property type="entry name" value="YD"/>
</dbReference>
<dbReference type="Gene3D" id="2.180.10.10">
    <property type="entry name" value="RHS repeat-associated core"/>
    <property type="match status" value="1"/>
</dbReference>
<feature type="compositionally biased region" description="Low complexity" evidence="1">
    <location>
        <begin position="100"/>
        <end position="114"/>
    </location>
</feature>
<feature type="region of interest" description="Disordered" evidence="1">
    <location>
        <begin position="92"/>
        <end position="126"/>
    </location>
</feature>
<dbReference type="NCBIfam" id="TIGR01643">
    <property type="entry name" value="YD_repeat_2x"/>
    <property type="match status" value="2"/>
</dbReference>
<feature type="signal peptide" evidence="2">
    <location>
        <begin position="1"/>
        <end position="35"/>
    </location>
</feature>
<dbReference type="EMBL" id="FNIE01000004">
    <property type="protein sequence ID" value="SDN44739.1"/>
    <property type="molecule type" value="Genomic_DNA"/>
</dbReference>
<feature type="chain" id="PRO_5011701787" evidence="2">
    <location>
        <begin position="36"/>
        <end position="2234"/>
    </location>
</feature>
<dbReference type="OrthoDB" id="291011at2"/>
<dbReference type="InterPro" id="IPR050708">
    <property type="entry name" value="T6SS_VgrG/RHS"/>
</dbReference>
<feature type="compositionally biased region" description="Low complexity" evidence="1">
    <location>
        <begin position="1693"/>
        <end position="1706"/>
    </location>
</feature>
<feature type="region of interest" description="Disordered" evidence="1">
    <location>
        <begin position="317"/>
        <end position="338"/>
    </location>
</feature>
<accession>A0A1H0BGG1</accession>
<evidence type="ECO:0000313" key="3">
    <source>
        <dbReference type="EMBL" id="SDN44739.1"/>
    </source>
</evidence>
<dbReference type="STRING" id="310781.SAMN05216259_104178"/>
<dbReference type="Pfam" id="PF05593">
    <property type="entry name" value="RHS_repeat"/>
    <property type="match status" value="1"/>
</dbReference>
<dbReference type="PANTHER" id="PTHR32305:SF17">
    <property type="entry name" value="TRNA NUCLEASE WAPA"/>
    <property type="match status" value="1"/>
</dbReference>
<keyword evidence="4" id="KW-1185">Reference proteome</keyword>
<name>A0A1H0BGG1_9ACTN</name>
<feature type="compositionally biased region" description="Gly residues" evidence="1">
    <location>
        <begin position="1963"/>
        <end position="1989"/>
    </location>
</feature>
<feature type="region of interest" description="Disordered" evidence="1">
    <location>
        <begin position="818"/>
        <end position="846"/>
    </location>
</feature>
<feature type="compositionally biased region" description="Polar residues" evidence="1">
    <location>
        <begin position="319"/>
        <end position="338"/>
    </location>
</feature>
<feature type="region of interest" description="Disordered" evidence="1">
    <location>
        <begin position="1922"/>
        <end position="1947"/>
    </location>
</feature>
<feature type="region of interest" description="Disordered" evidence="1">
    <location>
        <begin position="262"/>
        <end position="289"/>
    </location>
</feature>